<dbReference type="PROSITE" id="PS51625">
    <property type="entry name" value="SAM_MT_TRMB"/>
    <property type="match status" value="1"/>
</dbReference>
<evidence type="ECO:0000256" key="7">
    <source>
        <dbReference type="HAMAP-Rule" id="MF_01057"/>
    </source>
</evidence>
<name>A0A841HHT4_9GAMM</name>
<feature type="binding site" evidence="7">
    <location>
        <position position="120"/>
    </location>
    <ligand>
        <name>S-adenosyl-L-methionine</name>
        <dbReference type="ChEBI" id="CHEBI:59789"/>
    </ligand>
</feature>
<dbReference type="RefSeq" id="WP_184330338.1">
    <property type="nucleotide sequence ID" value="NZ_JACHHZ010000002.1"/>
</dbReference>
<dbReference type="PANTHER" id="PTHR23417:SF14">
    <property type="entry name" value="PENTACOTRIPEPTIDE-REPEAT REGION OF PRORP DOMAIN-CONTAINING PROTEIN"/>
    <property type="match status" value="1"/>
</dbReference>
<feature type="binding site" evidence="7">
    <location>
        <position position="93"/>
    </location>
    <ligand>
        <name>S-adenosyl-L-methionine</name>
        <dbReference type="ChEBI" id="CHEBI:59789"/>
    </ligand>
</feature>
<evidence type="ECO:0000256" key="2">
    <source>
        <dbReference type="ARBA" id="ARBA00003015"/>
    </source>
</evidence>
<comment type="function">
    <text evidence="2 7">Catalyzes the formation of N(7)-methylguanine at position 46 (m7G46) in tRNA.</text>
</comment>
<gene>
    <name evidence="7" type="primary">trmB</name>
    <name evidence="8" type="ORF">HNQ60_001425</name>
</gene>
<dbReference type="AlphaFoldDB" id="A0A841HHT4"/>
<dbReference type="UniPathway" id="UPA00989"/>
<dbReference type="GO" id="GO:0008176">
    <property type="term" value="F:tRNA (guanine(46)-N7)-methyltransferase activity"/>
    <property type="evidence" value="ECO:0007669"/>
    <property type="project" value="UniProtKB-UniRule"/>
</dbReference>
<keyword evidence="6 7" id="KW-0819">tRNA processing</keyword>
<dbReference type="EMBL" id="JACHHZ010000002">
    <property type="protein sequence ID" value="MBB6092547.1"/>
    <property type="molecule type" value="Genomic_DNA"/>
</dbReference>
<dbReference type="NCBIfam" id="TIGR00091">
    <property type="entry name" value="tRNA (guanosine(46)-N7)-methyltransferase TrmB"/>
    <property type="match status" value="1"/>
</dbReference>
<feature type="binding site" evidence="7">
    <location>
        <begin position="215"/>
        <end position="218"/>
    </location>
    <ligand>
        <name>substrate</name>
    </ligand>
</feature>
<reference evidence="8 9" key="1">
    <citation type="submission" date="2020-08" db="EMBL/GenBank/DDBJ databases">
        <title>Genomic Encyclopedia of Type Strains, Phase IV (KMG-IV): sequencing the most valuable type-strain genomes for metagenomic binning, comparative biology and taxonomic classification.</title>
        <authorList>
            <person name="Goeker M."/>
        </authorList>
    </citation>
    <scope>NUCLEOTIDE SEQUENCE [LARGE SCALE GENOMIC DNA]</scope>
    <source>
        <strain evidence="8 9">DSM 26723</strain>
    </source>
</reference>
<evidence type="ECO:0000256" key="3">
    <source>
        <dbReference type="ARBA" id="ARBA00022603"/>
    </source>
</evidence>
<dbReference type="HAMAP" id="MF_01057">
    <property type="entry name" value="tRNA_methyltr_TrmB"/>
    <property type="match status" value="1"/>
</dbReference>
<comment type="similarity">
    <text evidence="7">Belongs to the class I-like SAM-binding methyltransferase superfamily. TrmB family.</text>
</comment>
<comment type="caution">
    <text evidence="7">Lacks conserved residue(s) required for the propagation of feature annotation.</text>
</comment>
<evidence type="ECO:0000256" key="5">
    <source>
        <dbReference type="ARBA" id="ARBA00022691"/>
    </source>
</evidence>
<dbReference type="Gene3D" id="3.40.50.150">
    <property type="entry name" value="Vaccinia Virus protein VP39"/>
    <property type="match status" value="1"/>
</dbReference>
<comment type="caution">
    <text evidence="8">The sequence shown here is derived from an EMBL/GenBank/DDBJ whole genome shotgun (WGS) entry which is preliminary data.</text>
</comment>
<evidence type="ECO:0000256" key="1">
    <source>
        <dbReference type="ARBA" id="ARBA00000142"/>
    </source>
</evidence>
<feature type="binding site" evidence="7">
    <location>
        <position position="146"/>
    </location>
    <ligand>
        <name>substrate</name>
    </ligand>
</feature>
<dbReference type="GO" id="GO:0043527">
    <property type="term" value="C:tRNA methyltransferase complex"/>
    <property type="evidence" value="ECO:0007669"/>
    <property type="project" value="TreeGrafter"/>
</dbReference>
<dbReference type="InterPro" id="IPR029063">
    <property type="entry name" value="SAM-dependent_MTases_sf"/>
</dbReference>
<sequence>MTSDESTNPPGDGPKRRAVRSFVLRTGRATAGQQRALVELWPQYGIDFSNEPLDVNRVFPRGAQRMIEIGFGNGEALLEYARDHADIDCLGIEVHSPGVGHLLLHSQTASITNIRVMCHDAVEVLQRLPDASIDFVHIFFPDPWHKKRHHKRRIVQPPFVSLVARIIKPGGLFRLATDWEHYALHMREVLDASSEFTNVAGDRGYVDRPQLRPLTRFEKRGHRLGHGVWDMEYRRT</sequence>
<feature type="binding site" evidence="7">
    <location>
        <position position="142"/>
    </location>
    <ligand>
        <name>S-adenosyl-L-methionine</name>
        <dbReference type="ChEBI" id="CHEBI:59789"/>
    </ligand>
</feature>
<keyword evidence="9" id="KW-1185">Reference proteome</keyword>
<dbReference type="Proteomes" id="UP000588068">
    <property type="component" value="Unassembled WGS sequence"/>
</dbReference>
<dbReference type="PANTHER" id="PTHR23417">
    <property type="entry name" value="3-DEOXY-D-MANNO-OCTULOSONIC-ACID TRANSFERASE/TRNA GUANINE-N 7 - -METHYLTRANSFERASE"/>
    <property type="match status" value="1"/>
</dbReference>
<keyword evidence="3 7" id="KW-0489">Methyltransferase</keyword>
<dbReference type="InterPro" id="IPR003358">
    <property type="entry name" value="tRNA_(Gua-N-7)_MeTrfase_Trmb"/>
</dbReference>
<evidence type="ECO:0000256" key="6">
    <source>
        <dbReference type="ARBA" id="ARBA00022694"/>
    </source>
</evidence>
<keyword evidence="5 7" id="KW-0949">S-adenosyl-L-methionine</keyword>
<feature type="binding site" evidence="7">
    <location>
        <position position="68"/>
    </location>
    <ligand>
        <name>S-adenosyl-L-methionine</name>
        <dbReference type="ChEBI" id="CHEBI:59789"/>
    </ligand>
</feature>
<comment type="pathway">
    <text evidence="7">tRNA modification; N(7)-methylguanine-tRNA biosynthesis.</text>
</comment>
<evidence type="ECO:0000313" key="9">
    <source>
        <dbReference type="Proteomes" id="UP000588068"/>
    </source>
</evidence>
<dbReference type="InterPro" id="IPR055361">
    <property type="entry name" value="tRNA_methyltr_TrmB_bact"/>
</dbReference>
<dbReference type="EC" id="2.1.1.33" evidence="7"/>
<dbReference type="SUPFAM" id="SSF53335">
    <property type="entry name" value="S-adenosyl-L-methionine-dependent methyltransferases"/>
    <property type="match status" value="1"/>
</dbReference>
<proteinExistence type="inferred from homology"/>
<feature type="binding site" evidence="7">
    <location>
        <position position="178"/>
    </location>
    <ligand>
        <name>substrate</name>
    </ligand>
</feature>
<comment type="catalytic activity">
    <reaction evidence="1 7">
        <text>guanosine(46) in tRNA + S-adenosyl-L-methionine = N(7)-methylguanosine(46) in tRNA + S-adenosyl-L-homocysteine</text>
        <dbReference type="Rhea" id="RHEA:42708"/>
        <dbReference type="Rhea" id="RHEA-COMP:10188"/>
        <dbReference type="Rhea" id="RHEA-COMP:10189"/>
        <dbReference type="ChEBI" id="CHEBI:57856"/>
        <dbReference type="ChEBI" id="CHEBI:59789"/>
        <dbReference type="ChEBI" id="CHEBI:74269"/>
        <dbReference type="ChEBI" id="CHEBI:74480"/>
        <dbReference type="EC" id="2.1.1.33"/>
    </reaction>
</comment>
<evidence type="ECO:0000256" key="4">
    <source>
        <dbReference type="ARBA" id="ARBA00022679"/>
    </source>
</evidence>
<keyword evidence="4 7" id="KW-0808">Transferase</keyword>
<dbReference type="CDD" id="cd02440">
    <property type="entry name" value="AdoMet_MTases"/>
    <property type="match status" value="1"/>
</dbReference>
<dbReference type="Pfam" id="PF02390">
    <property type="entry name" value="Methyltransf_4"/>
    <property type="match status" value="1"/>
</dbReference>
<organism evidence="8 9">
    <name type="scientific">Povalibacter uvarum</name>
    <dbReference type="NCBI Taxonomy" id="732238"/>
    <lineage>
        <taxon>Bacteria</taxon>
        <taxon>Pseudomonadati</taxon>
        <taxon>Pseudomonadota</taxon>
        <taxon>Gammaproteobacteria</taxon>
        <taxon>Steroidobacterales</taxon>
        <taxon>Steroidobacteraceae</taxon>
        <taxon>Povalibacter</taxon>
    </lineage>
</organism>
<protein>
    <recommendedName>
        <fullName evidence="7">tRNA (guanine-N(7)-)-methyltransferase</fullName>
        <ecNumber evidence="7">2.1.1.33</ecNumber>
    </recommendedName>
    <alternativeName>
        <fullName evidence="7">tRNA (guanine(46)-N(7))-methyltransferase</fullName>
    </alternativeName>
    <alternativeName>
        <fullName evidence="7">tRNA(m7G46)-methyltransferase</fullName>
    </alternativeName>
</protein>
<accession>A0A841HHT4</accession>
<evidence type="ECO:0000313" key="8">
    <source>
        <dbReference type="EMBL" id="MBB6092547.1"/>
    </source>
</evidence>